<proteinExistence type="predicted"/>
<reference evidence="1 2" key="1">
    <citation type="journal article" date="2011" name="BMC Genomics">
        <title>Genomic insights into an obligate epibiotic bacterial predator: Micavibrio aeruginosavorus ARL-13.</title>
        <authorList>
            <person name="Wang Z."/>
            <person name="Kadouri D."/>
            <person name="Wu M."/>
        </authorList>
    </citation>
    <scope>NUCLEOTIDE SEQUENCE [LARGE SCALE GENOMIC DNA]</scope>
    <source>
        <strain evidence="1 2">ARL-13</strain>
    </source>
</reference>
<keyword evidence="2" id="KW-1185">Reference proteome</keyword>
<sequence length="42" mass="4801">MLNAKHKNATGGAPYTGTPPVIYNPEYKNQAVFNQKTRFYRN</sequence>
<accession>G2KRI4</accession>
<dbReference type="Proteomes" id="UP000009286">
    <property type="component" value="Chromosome"/>
</dbReference>
<protein>
    <submittedName>
        <fullName evidence="1">Uncharacterized protein</fullName>
    </submittedName>
</protein>
<organism evidence="1 2">
    <name type="scientific">Micavibrio aeruginosavorus (strain ARL-13)</name>
    <dbReference type="NCBI Taxonomy" id="856793"/>
    <lineage>
        <taxon>Bacteria</taxon>
        <taxon>Pseudomonadati</taxon>
        <taxon>Bdellovibrionota</taxon>
        <taxon>Bdellovibrionia</taxon>
        <taxon>Bdellovibrionales</taxon>
        <taxon>Pseudobdellovibrionaceae</taxon>
        <taxon>Micavibrio</taxon>
    </lineage>
</organism>
<gene>
    <name evidence="1" type="ordered locus">MICA_1223</name>
</gene>
<name>G2KRI4_MICAA</name>
<evidence type="ECO:0000313" key="2">
    <source>
        <dbReference type="Proteomes" id="UP000009286"/>
    </source>
</evidence>
<dbReference type="STRING" id="856793.MICA_1223"/>
<dbReference type="AlphaFoldDB" id="G2KRI4"/>
<evidence type="ECO:0000313" key="1">
    <source>
        <dbReference type="EMBL" id="AEP09546.1"/>
    </source>
</evidence>
<dbReference type="HOGENOM" id="CLU_3254013_0_0_5"/>
<dbReference type="EMBL" id="CP002382">
    <property type="protein sequence ID" value="AEP09546.1"/>
    <property type="molecule type" value="Genomic_DNA"/>
</dbReference>
<dbReference type="KEGG" id="mai:MICA_1223"/>